<reference evidence="1 2" key="1">
    <citation type="submission" date="2017-09" db="EMBL/GenBank/DDBJ databases">
        <authorList>
            <person name="Ehlers B."/>
            <person name="Leendertz F.H."/>
        </authorList>
    </citation>
    <scope>NUCLEOTIDE SEQUENCE [LARGE SCALE GENOMIC DNA]</scope>
    <source>
        <strain evidence="1 2">DSM 46844</strain>
    </source>
</reference>
<dbReference type="AlphaFoldDB" id="A0A285E9K7"/>
<organism evidence="1 2">
    <name type="scientific">Geodermatophilus sabuli</name>
    <dbReference type="NCBI Taxonomy" id="1564158"/>
    <lineage>
        <taxon>Bacteria</taxon>
        <taxon>Bacillati</taxon>
        <taxon>Actinomycetota</taxon>
        <taxon>Actinomycetes</taxon>
        <taxon>Geodermatophilales</taxon>
        <taxon>Geodermatophilaceae</taxon>
        <taxon>Geodermatophilus</taxon>
    </lineage>
</organism>
<evidence type="ECO:0000313" key="2">
    <source>
        <dbReference type="Proteomes" id="UP000219514"/>
    </source>
</evidence>
<name>A0A285E9K7_9ACTN</name>
<protein>
    <submittedName>
        <fullName evidence="1">Uncharacterized protein</fullName>
    </submittedName>
</protein>
<gene>
    <name evidence="1" type="ORF">SAMN06893097_101563</name>
</gene>
<dbReference type="OrthoDB" id="4761345at2"/>
<proteinExistence type="predicted"/>
<keyword evidence="2" id="KW-1185">Reference proteome</keyword>
<dbReference type="EMBL" id="OBDO01000001">
    <property type="protein sequence ID" value="SNX94766.1"/>
    <property type="molecule type" value="Genomic_DNA"/>
</dbReference>
<dbReference type="RefSeq" id="WP_097204159.1">
    <property type="nucleotide sequence ID" value="NZ_JACHXB010000001.1"/>
</dbReference>
<accession>A0A285E9K7</accession>
<dbReference type="Proteomes" id="UP000219514">
    <property type="component" value="Unassembled WGS sequence"/>
</dbReference>
<sequence length="174" mass="18830">MTPDVDVRLGTVVTALRQVVLPALPKDEPLAREQASLCIGQLVLLAEQVRYTTEYELLCLAEMRHLGSLLADAADGGPAICRAAASVRAAITAADDPVRTPRERRNAVAREIDALLHTGTEDGTAEFRHRSHALVLAHGVRQSTRDRGWFRACGWDPDADSLPSVPEMIAEATS</sequence>
<evidence type="ECO:0000313" key="1">
    <source>
        <dbReference type="EMBL" id="SNX94766.1"/>
    </source>
</evidence>